<organism evidence="2 3">
    <name type="scientific">Streptomyces hydrogenans</name>
    <dbReference type="NCBI Taxonomy" id="1873719"/>
    <lineage>
        <taxon>Bacteria</taxon>
        <taxon>Bacillati</taxon>
        <taxon>Actinomycetota</taxon>
        <taxon>Actinomycetes</taxon>
        <taxon>Kitasatosporales</taxon>
        <taxon>Streptomycetaceae</taxon>
        <taxon>Streptomyces</taxon>
    </lineage>
</organism>
<keyword evidence="3" id="KW-1185">Reference proteome</keyword>
<dbReference type="Proteomes" id="UP001052739">
    <property type="component" value="Unassembled WGS sequence"/>
</dbReference>
<dbReference type="EMBL" id="BNDW01000102">
    <property type="protein sequence ID" value="GHI26238.1"/>
    <property type="molecule type" value="Genomic_DNA"/>
</dbReference>
<reference evidence="2" key="1">
    <citation type="submission" date="2024-05" db="EMBL/GenBank/DDBJ databases">
        <title>Whole genome shotgun sequence of Streptomyces hydrogenans NBRC 13475.</title>
        <authorList>
            <person name="Komaki H."/>
            <person name="Tamura T."/>
        </authorList>
    </citation>
    <scope>NUCLEOTIDE SEQUENCE</scope>
    <source>
        <strain evidence="2">NBRC 13475</strain>
    </source>
</reference>
<feature type="region of interest" description="Disordered" evidence="1">
    <location>
        <begin position="1"/>
        <end position="24"/>
    </location>
</feature>
<comment type="caution">
    <text evidence="2">The sequence shown here is derived from an EMBL/GenBank/DDBJ whole genome shotgun (WGS) entry which is preliminary data.</text>
</comment>
<gene>
    <name evidence="2" type="ORF">Shyd_76090</name>
</gene>
<proteinExistence type="predicted"/>
<feature type="compositionally biased region" description="Gly residues" evidence="1">
    <location>
        <begin position="8"/>
        <end position="24"/>
    </location>
</feature>
<sequence>MRGDDEGVGTGAEEGDGDGLATGIGGAYEVGALPRAWLPDVGPEDEDPLGGTVTGLDVPEATAAEVTGALVRLLGSAVPVGSPDPEALLIARVFVVDEHPSAGRWSEGERRSVAGLAAALVARRGEEGVEALVRELRRSARGDG</sequence>
<evidence type="ECO:0000313" key="2">
    <source>
        <dbReference type="EMBL" id="GHI26238.1"/>
    </source>
</evidence>
<evidence type="ECO:0000256" key="1">
    <source>
        <dbReference type="SAM" id="MobiDB-lite"/>
    </source>
</evidence>
<evidence type="ECO:0000313" key="3">
    <source>
        <dbReference type="Proteomes" id="UP001052739"/>
    </source>
</evidence>
<accession>A0ABQ3PMI4</accession>
<protein>
    <submittedName>
        <fullName evidence="2">Uncharacterized protein</fullName>
    </submittedName>
</protein>
<name>A0ABQ3PMI4_9ACTN</name>